<dbReference type="EMBL" id="CP075897">
    <property type="protein sequence ID" value="QWB31261.1"/>
    <property type="molecule type" value="Genomic_DNA"/>
</dbReference>
<dbReference type="GeneID" id="88811279"/>
<name>A0ABX8GD18_EXIAC</name>
<protein>
    <recommendedName>
        <fullName evidence="3">Lipoprotein</fullName>
    </recommendedName>
</protein>
<dbReference type="Proteomes" id="UP000679498">
    <property type="component" value="Chromosome"/>
</dbReference>
<evidence type="ECO:0000313" key="1">
    <source>
        <dbReference type="EMBL" id="QWB31261.1"/>
    </source>
</evidence>
<keyword evidence="2" id="KW-1185">Reference proteome</keyword>
<dbReference type="RefSeq" id="WP_029341328.1">
    <property type="nucleotide sequence ID" value="NZ_CP075897.1"/>
</dbReference>
<evidence type="ECO:0000313" key="2">
    <source>
        <dbReference type="Proteomes" id="UP000679498"/>
    </source>
</evidence>
<organism evidence="1 2">
    <name type="scientific">Exiguobacterium acetylicum</name>
    <name type="common">Brevibacterium acetylicum</name>
    <dbReference type="NCBI Taxonomy" id="41170"/>
    <lineage>
        <taxon>Bacteria</taxon>
        <taxon>Bacillati</taxon>
        <taxon>Bacillota</taxon>
        <taxon>Bacilli</taxon>
        <taxon>Bacillales</taxon>
        <taxon>Bacillales Family XII. Incertae Sedis</taxon>
        <taxon>Exiguobacterium</taxon>
    </lineage>
</organism>
<gene>
    <name evidence="1" type="ORF">KKI46_06305</name>
</gene>
<sequence length="364" mass="42320">MRSIKYVLLLGVISIVSLGIYVGQVLSFDKTKFVVETKKGDPNEEVVRNMQLSLSEWGQNPNEYSISMNGDMTKDSQTILSLLFYNESNWTDAPRSFQQFAWKNDTHVFTKDSITYGINRLSENKLELQYWNAQTKKLTSTTIKLPEDQMNKQLRFSPFQRTKDKLLIDATPLNRQIEREYIYQIDLKKKTITKIKLPDRLGKGDTIRSLYNGKMIVDQLKELEYPDDFLSETVVKDGQQTKVLKEFDQVNESNVINDGKYYLGLLEISLKPSSKKKLRWLIYDVESERLITKTINLESPTLEEDFSHTSFTVDHDHIYFAYRTKKDEVKSLVINPVTSEIVYEANIQKQGSKNNIYLNEVVTN</sequence>
<reference evidence="1 2" key="1">
    <citation type="submission" date="2021-05" db="EMBL/GenBank/DDBJ databases">
        <title>Biocontrol using Exiguobacterium acetylicum SI17 against litchi downy blight caused by Peronophythora litchii.</title>
        <authorList>
            <person name="Zheng L."/>
        </authorList>
    </citation>
    <scope>NUCLEOTIDE SEQUENCE [LARGE SCALE GENOMIC DNA]</scope>
    <source>
        <strain evidence="1 2">SI17</strain>
    </source>
</reference>
<accession>A0ABX8GD18</accession>
<evidence type="ECO:0008006" key="3">
    <source>
        <dbReference type="Google" id="ProtNLM"/>
    </source>
</evidence>
<proteinExistence type="predicted"/>